<dbReference type="GO" id="GO:0016887">
    <property type="term" value="F:ATP hydrolysis activity"/>
    <property type="evidence" value="ECO:0007669"/>
    <property type="project" value="InterPro"/>
</dbReference>
<keyword evidence="2" id="KW-0067">ATP-binding</keyword>
<dbReference type="PANTHER" id="PTHR12169">
    <property type="entry name" value="ATPASE N2B"/>
    <property type="match status" value="1"/>
</dbReference>
<dbReference type="NCBIfam" id="NF040713">
    <property type="entry name" value="ZapE"/>
    <property type="match status" value="1"/>
</dbReference>
<dbReference type="GO" id="GO:0005737">
    <property type="term" value="C:cytoplasm"/>
    <property type="evidence" value="ECO:0007669"/>
    <property type="project" value="TreeGrafter"/>
</dbReference>
<keyword evidence="4" id="KW-1185">Reference proteome</keyword>
<accession>A0A0A0BX88</accession>
<dbReference type="AlphaFoldDB" id="A0A0A0BX88"/>
<dbReference type="EMBL" id="AXCY01000003">
    <property type="protein sequence ID" value="KGM12546.1"/>
    <property type="molecule type" value="Genomic_DNA"/>
</dbReference>
<organism evidence="3 4">
    <name type="scientific">Cellulomonas carbonis T26</name>
    <dbReference type="NCBI Taxonomy" id="947969"/>
    <lineage>
        <taxon>Bacteria</taxon>
        <taxon>Bacillati</taxon>
        <taxon>Actinomycetota</taxon>
        <taxon>Actinomycetes</taxon>
        <taxon>Micrococcales</taxon>
        <taxon>Cellulomonadaceae</taxon>
        <taxon>Cellulomonas</taxon>
    </lineage>
</organism>
<evidence type="ECO:0000313" key="4">
    <source>
        <dbReference type="Proteomes" id="UP000029839"/>
    </source>
</evidence>
<dbReference type="InterPro" id="IPR005654">
    <property type="entry name" value="ATPase_AFG1-like"/>
</dbReference>
<dbReference type="PANTHER" id="PTHR12169:SF6">
    <property type="entry name" value="AFG1-LIKE ATPASE"/>
    <property type="match status" value="1"/>
</dbReference>
<name>A0A0A0BX88_9CELL</name>
<dbReference type="InterPro" id="IPR027417">
    <property type="entry name" value="P-loop_NTPase"/>
</dbReference>
<protein>
    <submittedName>
        <fullName evidence="3">ATPase</fullName>
    </submittedName>
</protein>
<dbReference type="RefSeq" id="WP_043602378.1">
    <property type="nucleotide sequence ID" value="NZ_AXCY01000003.1"/>
</dbReference>
<evidence type="ECO:0000313" key="3">
    <source>
        <dbReference type="EMBL" id="KGM12546.1"/>
    </source>
</evidence>
<reference evidence="3 4" key="1">
    <citation type="submission" date="2013-08" db="EMBL/GenBank/DDBJ databases">
        <title>Genome sequencing of Cellulomonas carbonis T26.</title>
        <authorList>
            <person name="Chen F."/>
            <person name="Li Y."/>
            <person name="Wang G."/>
        </authorList>
    </citation>
    <scope>NUCLEOTIDE SEQUENCE [LARGE SCALE GENOMIC DNA]</scope>
    <source>
        <strain evidence="3 4">T26</strain>
    </source>
</reference>
<keyword evidence="1" id="KW-0547">Nucleotide-binding</keyword>
<comment type="caution">
    <text evidence="3">The sequence shown here is derived from an EMBL/GenBank/DDBJ whole genome shotgun (WGS) entry which is preliminary data.</text>
</comment>
<dbReference type="Proteomes" id="UP000029839">
    <property type="component" value="Unassembled WGS sequence"/>
</dbReference>
<dbReference type="SUPFAM" id="SSF52540">
    <property type="entry name" value="P-loop containing nucleoside triphosphate hydrolases"/>
    <property type="match status" value="1"/>
</dbReference>
<dbReference type="GO" id="GO:0005524">
    <property type="term" value="F:ATP binding"/>
    <property type="evidence" value="ECO:0007669"/>
    <property type="project" value="UniProtKB-KW"/>
</dbReference>
<proteinExistence type="predicted"/>
<evidence type="ECO:0000256" key="2">
    <source>
        <dbReference type="ARBA" id="ARBA00022840"/>
    </source>
</evidence>
<dbReference type="Gene3D" id="3.40.50.300">
    <property type="entry name" value="P-loop containing nucleotide triphosphate hydrolases"/>
    <property type="match status" value="1"/>
</dbReference>
<gene>
    <name evidence="3" type="ORF">N868_09780</name>
</gene>
<evidence type="ECO:0000256" key="1">
    <source>
        <dbReference type="ARBA" id="ARBA00022741"/>
    </source>
</evidence>
<dbReference type="Pfam" id="PF03969">
    <property type="entry name" value="AFG1_ATPase"/>
    <property type="match status" value="2"/>
</dbReference>
<reference evidence="3 4" key="2">
    <citation type="journal article" date="2015" name="Stand. Genomic Sci.">
        <title>Draft genome sequence of Cellulomonas carbonis T26(T) and comparative analysis of six Cellulomonas genomes.</title>
        <authorList>
            <person name="Zhuang W."/>
            <person name="Zhang S."/>
            <person name="Xia X."/>
            <person name="Wang G."/>
        </authorList>
    </citation>
    <scope>NUCLEOTIDE SEQUENCE [LARGE SCALE GENOMIC DNA]</scope>
    <source>
        <strain evidence="3 4">T26</strain>
    </source>
</reference>
<sequence>MTAARSLTGRRPQVPAERLLAGLVPPRQFDDASFASYRPDPDHPSQAAALDRMTEVAASLARPARRPWWRGRSARQDAAAIYLDGGFGVGKTHLLAALAHDVGAEHAAYGTFVEYTHLVGALGFAPTVRALAHRRLVCIDEFELDDPGDTVLMSRLLRELGDHGVALAATSNTLPEQLGEGRFAADDFLREIQALAERFEVLRIDGPDYRHRGATTAHDGVPDDVVRAVVDATPDATCDTFDELVAHLRTVHPSRFGALLDGVAAVGLTAVAPVDDQADALRLVVLVDRLYDRDLPVLLGGSGTQGLFGDQMLRGGYRKKYLRALSRLSALAERGAALVR</sequence>